<dbReference type="InterPro" id="IPR015421">
    <property type="entry name" value="PyrdxlP-dep_Trfase_major"/>
</dbReference>
<dbReference type="Gene3D" id="3.40.640.10">
    <property type="entry name" value="Type I PLP-dependent aspartate aminotransferase-like (Major domain)"/>
    <property type="match status" value="1"/>
</dbReference>
<dbReference type="GO" id="GO:0030170">
    <property type="term" value="F:pyridoxal phosphate binding"/>
    <property type="evidence" value="ECO:0007669"/>
    <property type="project" value="InterPro"/>
</dbReference>
<evidence type="ECO:0000256" key="2">
    <source>
        <dbReference type="ARBA" id="ARBA00022576"/>
    </source>
</evidence>
<dbReference type="GO" id="GO:0042802">
    <property type="term" value="F:identical protein binding"/>
    <property type="evidence" value="ECO:0007669"/>
    <property type="project" value="TreeGrafter"/>
</dbReference>
<name>A0A9D2CZA8_9FIRM</name>
<keyword evidence="4 5" id="KW-0663">Pyridoxal phosphate</keyword>
<dbReference type="SUPFAM" id="SSF53383">
    <property type="entry name" value="PLP-dependent transferases"/>
    <property type="match status" value="1"/>
</dbReference>
<dbReference type="CDD" id="cd00610">
    <property type="entry name" value="OAT_like"/>
    <property type="match status" value="1"/>
</dbReference>
<dbReference type="GO" id="GO:0003992">
    <property type="term" value="F:N2-acetyl-L-ornithine:2-oxoglutarate 5-aminotransferase activity"/>
    <property type="evidence" value="ECO:0007669"/>
    <property type="project" value="UniProtKB-EC"/>
</dbReference>
<evidence type="ECO:0000256" key="5">
    <source>
        <dbReference type="RuleBase" id="RU003560"/>
    </source>
</evidence>
<evidence type="ECO:0000256" key="1">
    <source>
        <dbReference type="ARBA" id="ARBA00001933"/>
    </source>
</evidence>
<comment type="caution">
    <text evidence="6">The sequence shown here is derived from an EMBL/GenBank/DDBJ whole genome shotgun (WGS) entry which is preliminary data.</text>
</comment>
<dbReference type="FunFam" id="3.40.640.10:FF:000004">
    <property type="entry name" value="Acetylornithine aminotransferase"/>
    <property type="match status" value="1"/>
</dbReference>
<protein>
    <submittedName>
        <fullName evidence="6">Acetylornithine transaminase</fullName>
        <ecNumber evidence="6">2.6.1.11</ecNumber>
    </submittedName>
</protein>
<dbReference type="AlphaFoldDB" id="A0A9D2CZA8"/>
<gene>
    <name evidence="6" type="ORF">H9727_04910</name>
</gene>
<dbReference type="InterPro" id="IPR015422">
    <property type="entry name" value="PyrdxlP-dep_Trfase_small"/>
</dbReference>
<dbReference type="EC" id="2.6.1.11" evidence="6"/>
<dbReference type="NCBIfam" id="NF002325">
    <property type="entry name" value="PRK01278.1"/>
    <property type="match status" value="1"/>
</dbReference>
<proteinExistence type="inferred from homology"/>
<reference evidence="6" key="2">
    <citation type="submission" date="2021-04" db="EMBL/GenBank/DDBJ databases">
        <authorList>
            <person name="Gilroy R."/>
        </authorList>
    </citation>
    <scope>NUCLEOTIDE SEQUENCE</scope>
    <source>
        <strain evidence="6">CHK187-5294</strain>
    </source>
</reference>
<sequence length="389" mass="42211">MDFQELKEKDGAYIAGTYNRFSADIYDGKGATLRSEDGKEYIDFGSGIAVNSFGVNDEAWKEAVIAQINKVQHASNNYYTRPQAELAELLCKRTGAKKVFFSNSGAEANECAIKTARKYSYDKYGEGRFHIVTLKNSFHGRTMATLTATGQDAMHKYFMPFLDGFTYADPTFAGVKAECGNGTCAVMLELVQGEGGVNALPADDVKKIEKFCKERDILLIIDEVQTGNGRTGSLYAYMQYGISPDIVTTAKGLAGGLPLGATMFFEKTRNTLAAGDHGSTFGGNPVSCAGAISVLSRIDDKLLLEVQGKSAYMRTYLGRMPNVLGVSGLGLMIGLELKNKNAREVAERCLERGLIVLTAKSRLRLLPPLTVSKGEMDAGLKILNEVLSE</sequence>
<evidence type="ECO:0000313" key="7">
    <source>
        <dbReference type="Proteomes" id="UP000824132"/>
    </source>
</evidence>
<evidence type="ECO:0000313" key="6">
    <source>
        <dbReference type="EMBL" id="HIZ03608.1"/>
    </source>
</evidence>
<reference evidence="6" key="1">
    <citation type="journal article" date="2021" name="PeerJ">
        <title>Extensive microbial diversity within the chicken gut microbiome revealed by metagenomics and culture.</title>
        <authorList>
            <person name="Gilroy R."/>
            <person name="Ravi A."/>
            <person name="Getino M."/>
            <person name="Pursley I."/>
            <person name="Horton D.L."/>
            <person name="Alikhan N.F."/>
            <person name="Baker D."/>
            <person name="Gharbi K."/>
            <person name="Hall N."/>
            <person name="Watson M."/>
            <person name="Adriaenssens E.M."/>
            <person name="Foster-Nyarko E."/>
            <person name="Jarju S."/>
            <person name="Secka A."/>
            <person name="Antonio M."/>
            <person name="Oren A."/>
            <person name="Chaudhuri R.R."/>
            <person name="La Ragione R."/>
            <person name="Hildebrand F."/>
            <person name="Pallen M.J."/>
        </authorList>
    </citation>
    <scope>NUCLEOTIDE SEQUENCE</scope>
    <source>
        <strain evidence="6">CHK187-5294</strain>
    </source>
</reference>
<dbReference type="InterPro" id="IPR050103">
    <property type="entry name" value="Class-III_PLP-dep_AT"/>
</dbReference>
<dbReference type="PROSITE" id="PS00600">
    <property type="entry name" value="AA_TRANSFER_CLASS_3"/>
    <property type="match status" value="1"/>
</dbReference>
<evidence type="ECO:0000256" key="4">
    <source>
        <dbReference type="ARBA" id="ARBA00022898"/>
    </source>
</evidence>
<dbReference type="PANTHER" id="PTHR11986:SF79">
    <property type="entry name" value="ACETYLORNITHINE AMINOTRANSFERASE, MITOCHONDRIAL"/>
    <property type="match status" value="1"/>
</dbReference>
<dbReference type="InterPro" id="IPR015424">
    <property type="entry name" value="PyrdxlP-dep_Trfase"/>
</dbReference>
<dbReference type="Gene3D" id="3.90.1150.10">
    <property type="entry name" value="Aspartate Aminotransferase, domain 1"/>
    <property type="match status" value="1"/>
</dbReference>
<dbReference type="PANTHER" id="PTHR11986">
    <property type="entry name" value="AMINOTRANSFERASE CLASS III"/>
    <property type="match status" value="1"/>
</dbReference>
<accession>A0A9D2CZA8</accession>
<dbReference type="Proteomes" id="UP000824132">
    <property type="component" value="Unassembled WGS sequence"/>
</dbReference>
<keyword evidence="2 6" id="KW-0032">Aminotransferase</keyword>
<comment type="cofactor">
    <cofactor evidence="1">
        <name>pyridoxal 5'-phosphate</name>
        <dbReference type="ChEBI" id="CHEBI:597326"/>
    </cofactor>
</comment>
<dbReference type="PIRSF" id="PIRSF000521">
    <property type="entry name" value="Transaminase_4ab_Lys_Orn"/>
    <property type="match status" value="1"/>
</dbReference>
<keyword evidence="3 6" id="KW-0808">Transferase</keyword>
<comment type="similarity">
    <text evidence="5">Belongs to the class-III pyridoxal-phosphate-dependent aminotransferase family.</text>
</comment>
<dbReference type="Pfam" id="PF00202">
    <property type="entry name" value="Aminotran_3"/>
    <property type="match status" value="1"/>
</dbReference>
<organism evidence="6 7">
    <name type="scientific">Candidatus Borkfalkia avistercoris</name>
    <dbReference type="NCBI Taxonomy" id="2838504"/>
    <lineage>
        <taxon>Bacteria</taxon>
        <taxon>Bacillati</taxon>
        <taxon>Bacillota</taxon>
        <taxon>Clostridia</taxon>
        <taxon>Christensenellales</taxon>
        <taxon>Christensenellaceae</taxon>
        <taxon>Candidatus Borkfalkia</taxon>
    </lineage>
</organism>
<dbReference type="InterPro" id="IPR005814">
    <property type="entry name" value="Aminotrans_3"/>
</dbReference>
<dbReference type="InterPro" id="IPR049704">
    <property type="entry name" value="Aminotrans_3_PPA_site"/>
</dbReference>
<evidence type="ECO:0000256" key="3">
    <source>
        <dbReference type="ARBA" id="ARBA00022679"/>
    </source>
</evidence>
<dbReference type="EMBL" id="DXCL01000026">
    <property type="protein sequence ID" value="HIZ03608.1"/>
    <property type="molecule type" value="Genomic_DNA"/>
</dbReference>